<keyword evidence="3" id="KW-0057">Aromatic amino acid biosynthesis</keyword>
<dbReference type="SUPFAM" id="SSF51569">
    <property type="entry name" value="Aldolase"/>
    <property type="match status" value="1"/>
</dbReference>
<comment type="pathway">
    <text evidence="3">Metabolic intermediate biosynthesis; chorismate biosynthesis; chorismate from D-erythrose 4-phosphate and phosphoenolpyruvate: step 1/7.</text>
</comment>
<comment type="similarity">
    <text evidence="1 3">Belongs to the class-II DAHP synthase family.</text>
</comment>
<keyword evidence="2 3" id="KW-0808">Transferase</keyword>
<dbReference type="Gene3D" id="3.20.20.70">
    <property type="entry name" value="Aldolase class I"/>
    <property type="match status" value="1"/>
</dbReference>
<evidence type="ECO:0000256" key="2">
    <source>
        <dbReference type="ARBA" id="ARBA00022679"/>
    </source>
</evidence>
<evidence type="ECO:0000313" key="4">
    <source>
        <dbReference type="EMBL" id="GAA4581024.1"/>
    </source>
</evidence>
<dbReference type="PANTHER" id="PTHR21337:SF0">
    <property type="entry name" value="PHOSPHO-2-DEHYDRO-3-DEOXYHEPTONATE ALDOLASE"/>
    <property type="match status" value="1"/>
</dbReference>
<protein>
    <recommendedName>
        <fullName evidence="3">Phospho-2-dehydro-3-deoxyheptonate aldolase</fullName>
        <ecNumber evidence="3">2.5.1.54</ecNumber>
    </recommendedName>
</protein>
<gene>
    <name evidence="4" type="ORF">GCM10023176_61340</name>
</gene>
<dbReference type="InterPro" id="IPR013785">
    <property type="entry name" value="Aldolase_TIM"/>
</dbReference>
<comment type="caution">
    <text evidence="4">The sequence shown here is derived from an EMBL/GenBank/DDBJ whole genome shotgun (WGS) entry which is preliminary data.</text>
</comment>
<keyword evidence="3" id="KW-0028">Amino-acid biosynthesis</keyword>
<sequence length="492" mass="53842">MISQLPEPSPSAAGRPDGRRTLSVMRHEWHQLSHPAVGSPGLQTSRPTVDSAEDAALGLDRWRELPRAQTPPWPDQAAVADVCKVLDTVPSVVAPYEVDQLRQRLALVCEGKAFLLQGGDCAETFVDNTESHLLANARTLLQMAIVLTYGASLPVVKVARVAGQYTKPRSLPTDARGLSAYRGDMINSLETTPEARVADPQRMIRAYANSAAAMNMLRAYLAGGLADLHAVHDWNKGFVKNSPAGERYEAIAREIDRALAFIRACGMTDDEALRTVTLYCSHEALALEYDRALTRVSGERAYGLSGHFLWIGERTRQIDGAHIDFISRIANPIGVKLGPTTTPDEAIELCEKLNPDNVPGRLTLISRMGNHRVRDALPPIVAKVTAAGAKVVWQCDPMHGNTHESSNGYKTRHFDRIVDEVLGYFEVHRGLETHPGGLHVELTGEDVTECLGGAQGIEDLDLPDRYETACDPRLNTQQSLELAFLVAEMLRG</sequence>
<dbReference type="PANTHER" id="PTHR21337">
    <property type="entry name" value="PHOSPHO-2-DEHYDRO-3-DEOXYHEPTONATE ALDOLASE 1, 2"/>
    <property type="match status" value="1"/>
</dbReference>
<reference evidence="5" key="1">
    <citation type="journal article" date="2019" name="Int. J. Syst. Evol. Microbiol.">
        <title>The Global Catalogue of Microorganisms (GCM) 10K type strain sequencing project: providing services to taxonomists for standard genome sequencing and annotation.</title>
        <authorList>
            <consortium name="The Broad Institute Genomics Platform"/>
            <consortium name="The Broad Institute Genome Sequencing Center for Infectious Disease"/>
            <person name="Wu L."/>
            <person name="Ma J."/>
        </authorList>
    </citation>
    <scope>NUCLEOTIDE SEQUENCE [LARGE SCALE GENOMIC DNA]</scope>
    <source>
        <strain evidence="5">JCM 3175</strain>
    </source>
</reference>
<dbReference type="Proteomes" id="UP001500307">
    <property type="component" value="Unassembled WGS sequence"/>
</dbReference>
<evidence type="ECO:0000256" key="3">
    <source>
        <dbReference type="RuleBase" id="RU363071"/>
    </source>
</evidence>
<dbReference type="EC" id="2.5.1.54" evidence="3"/>
<comment type="catalytic activity">
    <reaction evidence="3">
        <text>D-erythrose 4-phosphate + phosphoenolpyruvate + H2O = 7-phospho-2-dehydro-3-deoxy-D-arabino-heptonate + phosphate</text>
        <dbReference type="Rhea" id="RHEA:14717"/>
        <dbReference type="ChEBI" id="CHEBI:15377"/>
        <dbReference type="ChEBI" id="CHEBI:16897"/>
        <dbReference type="ChEBI" id="CHEBI:43474"/>
        <dbReference type="ChEBI" id="CHEBI:58394"/>
        <dbReference type="ChEBI" id="CHEBI:58702"/>
        <dbReference type="EC" id="2.5.1.54"/>
    </reaction>
</comment>
<evidence type="ECO:0000256" key="1">
    <source>
        <dbReference type="ARBA" id="ARBA00008911"/>
    </source>
</evidence>
<dbReference type="NCBIfam" id="TIGR01358">
    <property type="entry name" value="DAHP_synth_II"/>
    <property type="match status" value="1"/>
</dbReference>
<evidence type="ECO:0000313" key="5">
    <source>
        <dbReference type="Proteomes" id="UP001500307"/>
    </source>
</evidence>
<name>A0ABP8T5Z6_9ACTN</name>
<proteinExistence type="inferred from homology"/>
<dbReference type="Pfam" id="PF01474">
    <property type="entry name" value="DAHP_synth_2"/>
    <property type="match status" value="1"/>
</dbReference>
<dbReference type="InterPro" id="IPR002480">
    <property type="entry name" value="DAHP_synth_2"/>
</dbReference>
<accession>A0ABP8T5Z6</accession>
<organism evidence="4 5">
    <name type="scientific">Micromonospora coerulea</name>
    <dbReference type="NCBI Taxonomy" id="47856"/>
    <lineage>
        <taxon>Bacteria</taxon>
        <taxon>Bacillati</taxon>
        <taxon>Actinomycetota</taxon>
        <taxon>Actinomycetes</taxon>
        <taxon>Micromonosporales</taxon>
        <taxon>Micromonosporaceae</taxon>
        <taxon>Micromonospora</taxon>
    </lineage>
</organism>
<dbReference type="EMBL" id="BAABGU010000073">
    <property type="protein sequence ID" value="GAA4581024.1"/>
    <property type="molecule type" value="Genomic_DNA"/>
</dbReference>
<keyword evidence="5" id="KW-1185">Reference proteome</keyword>